<dbReference type="Gramene" id="C.cajan_30317.t">
    <property type="protein sequence ID" value="C.cajan_30317.t"/>
    <property type="gene ID" value="C.cajan_30317"/>
</dbReference>
<dbReference type="Proteomes" id="UP000075243">
    <property type="component" value="Unassembled WGS sequence"/>
</dbReference>
<dbReference type="PANTHER" id="PTHR46481:SF11">
    <property type="entry name" value="ZINC FINGER BED DOMAIN-CONTAINING PROTEIN RICESLEEPER 2-LIKE"/>
    <property type="match status" value="1"/>
</dbReference>
<name>A0A151S0X8_CAJCA</name>
<dbReference type="PANTHER" id="PTHR46481">
    <property type="entry name" value="ZINC FINGER BED DOMAIN-CONTAINING PROTEIN 4"/>
    <property type="match status" value="1"/>
</dbReference>
<dbReference type="InterPro" id="IPR008906">
    <property type="entry name" value="HATC_C_dom"/>
</dbReference>
<dbReference type="InterPro" id="IPR052035">
    <property type="entry name" value="ZnF_BED_domain_contain"/>
</dbReference>
<sequence length="267" mass="30783">MFFSKVLGRGKKELACGNYNEENARRELALMIILHEYPLSIVDHIGFIRFVVAIQPLFQLPSRNTMKKEILDIYEDEKQVVMKLIDTNEGRVAITSDMWTACNQKKGYMAITTHYIDGNWTLQSIILNFVYVLAPHTVDRLCKVLIDCLFDWKKARTSFMKTELDYYLEEDSLPITSDFDILSWWKTNGLKYPTLQAIVRDVLAIPITTVASEFAFSVGGQILSPNRSRPNHTTIEALMCTKSWLWNSDYLGKLIKIKKNKLALMVN</sequence>
<keyword evidence="3" id="KW-1185">Reference proteome</keyword>
<dbReference type="OMA" id="KESIHSW"/>
<organism evidence="2 3">
    <name type="scientific">Cajanus cajan</name>
    <name type="common">Pigeon pea</name>
    <name type="synonym">Cajanus indicus</name>
    <dbReference type="NCBI Taxonomy" id="3821"/>
    <lineage>
        <taxon>Eukaryota</taxon>
        <taxon>Viridiplantae</taxon>
        <taxon>Streptophyta</taxon>
        <taxon>Embryophyta</taxon>
        <taxon>Tracheophyta</taxon>
        <taxon>Spermatophyta</taxon>
        <taxon>Magnoliopsida</taxon>
        <taxon>eudicotyledons</taxon>
        <taxon>Gunneridae</taxon>
        <taxon>Pentapetalae</taxon>
        <taxon>rosids</taxon>
        <taxon>fabids</taxon>
        <taxon>Fabales</taxon>
        <taxon>Fabaceae</taxon>
        <taxon>Papilionoideae</taxon>
        <taxon>50 kb inversion clade</taxon>
        <taxon>NPAAA clade</taxon>
        <taxon>indigoferoid/millettioid clade</taxon>
        <taxon>Phaseoleae</taxon>
        <taxon>Cajanus</taxon>
    </lineage>
</organism>
<dbReference type="InterPro" id="IPR012337">
    <property type="entry name" value="RNaseH-like_sf"/>
</dbReference>
<dbReference type="EMBL" id="KQ483500">
    <property type="protein sequence ID" value="KYP48439.1"/>
    <property type="molecule type" value="Genomic_DNA"/>
</dbReference>
<evidence type="ECO:0000313" key="2">
    <source>
        <dbReference type="EMBL" id="KYP48439.1"/>
    </source>
</evidence>
<dbReference type="Pfam" id="PF05699">
    <property type="entry name" value="Dimer_Tnp_hAT"/>
    <property type="match status" value="1"/>
</dbReference>
<evidence type="ECO:0000259" key="1">
    <source>
        <dbReference type="Pfam" id="PF05699"/>
    </source>
</evidence>
<feature type="domain" description="HAT C-terminal dimerisation" evidence="1">
    <location>
        <begin position="163"/>
        <end position="245"/>
    </location>
</feature>
<gene>
    <name evidence="2" type="ORF">KK1_029901</name>
</gene>
<dbReference type="AlphaFoldDB" id="A0A151S0X8"/>
<dbReference type="SUPFAM" id="SSF140996">
    <property type="entry name" value="Hermes dimerisation domain"/>
    <property type="match status" value="1"/>
</dbReference>
<protein>
    <submittedName>
        <fullName evidence="2">AC transposase</fullName>
    </submittedName>
</protein>
<proteinExistence type="predicted"/>
<dbReference type="SUPFAM" id="SSF53098">
    <property type="entry name" value="Ribonuclease H-like"/>
    <property type="match status" value="2"/>
</dbReference>
<reference evidence="2" key="1">
    <citation type="journal article" date="2012" name="Nat. Biotechnol.">
        <title>Draft genome sequence of pigeonpea (Cajanus cajan), an orphan legume crop of resource-poor farmers.</title>
        <authorList>
            <person name="Varshney R.K."/>
            <person name="Chen W."/>
            <person name="Li Y."/>
            <person name="Bharti A.K."/>
            <person name="Saxena R.K."/>
            <person name="Schlueter J.A."/>
            <person name="Donoghue M.T."/>
            <person name="Azam S."/>
            <person name="Fan G."/>
            <person name="Whaley A.M."/>
            <person name="Farmer A.D."/>
            <person name="Sheridan J."/>
            <person name="Iwata A."/>
            <person name="Tuteja R."/>
            <person name="Penmetsa R.V."/>
            <person name="Wu W."/>
            <person name="Upadhyaya H.D."/>
            <person name="Yang S.P."/>
            <person name="Shah T."/>
            <person name="Saxena K.B."/>
            <person name="Michael T."/>
            <person name="McCombie W.R."/>
            <person name="Yang B."/>
            <person name="Zhang G."/>
            <person name="Yang H."/>
            <person name="Wang J."/>
            <person name="Spillane C."/>
            <person name="Cook D.R."/>
            <person name="May G.D."/>
            <person name="Xu X."/>
            <person name="Jackson S.A."/>
        </authorList>
    </citation>
    <scope>NUCLEOTIDE SEQUENCE [LARGE SCALE GENOMIC DNA]</scope>
</reference>
<evidence type="ECO:0000313" key="3">
    <source>
        <dbReference type="Proteomes" id="UP000075243"/>
    </source>
</evidence>
<accession>A0A151S0X8</accession>
<dbReference type="GO" id="GO:0046983">
    <property type="term" value="F:protein dimerization activity"/>
    <property type="evidence" value="ECO:0007669"/>
    <property type="project" value="InterPro"/>
</dbReference>